<comment type="pathway">
    <text evidence="2 7">Cofactor biosynthesis; molybdopterin biosynthesis.</text>
</comment>
<dbReference type="Pfam" id="PF03453">
    <property type="entry name" value="MoeA_N"/>
    <property type="match status" value="1"/>
</dbReference>
<dbReference type="InterPro" id="IPR001453">
    <property type="entry name" value="MoaB/Mog_dom"/>
</dbReference>
<comment type="similarity">
    <text evidence="3 7">Belongs to the MoeA family.</text>
</comment>
<dbReference type="PANTHER" id="PTHR10192">
    <property type="entry name" value="MOLYBDOPTERIN BIOSYNTHESIS PROTEIN"/>
    <property type="match status" value="1"/>
</dbReference>
<dbReference type="SUPFAM" id="SSF63867">
    <property type="entry name" value="MoeA C-terminal domain-like"/>
    <property type="match status" value="1"/>
</dbReference>
<dbReference type="InterPro" id="IPR038987">
    <property type="entry name" value="MoeA-like"/>
</dbReference>
<evidence type="ECO:0000313" key="10">
    <source>
        <dbReference type="Proteomes" id="UP000016638"/>
    </source>
</evidence>
<proteinExistence type="inferred from homology"/>
<dbReference type="GO" id="GO:0005829">
    <property type="term" value="C:cytosol"/>
    <property type="evidence" value="ECO:0007669"/>
    <property type="project" value="TreeGrafter"/>
</dbReference>
<evidence type="ECO:0000256" key="2">
    <source>
        <dbReference type="ARBA" id="ARBA00005046"/>
    </source>
</evidence>
<protein>
    <recommendedName>
        <fullName evidence="7">Molybdopterin molybdenumtransferase</fullName>
        <ecNumber evidence="7">2.10.1.1</ecNumber>
    </recommendedName>
</protein>
<comment type="function">
    <text evidence="1 7">Catalyzes the insertion of molybdate into adenylated molybdopterin with the concomitant release of AMP.</text>
</comment>
<feature type="domain" description="MoaB/Mog" evidence="8">
    <location>
        <begin position="182"/>
        <end position="320"/>
    </location>
</feature>
<dbReference type="InterPro" id="IPR005110">
    <property type="entry name" value="MoeA_linker/N"/>
</dbReference>
<organism evidence="9 10">
    <name type="scientific">Olsenella profusa F0195</name>
    <dbReference type="NCBI Taxonomy" id="1125712"/>
    <lineage>
        <taxon>Bacteria</taxon>
        <taxon>Bacillati</taxon>
        <taxon>Actinomycetota</taxon>
        <taxon>Coriobacteriia</taxon>
        <taxon>Coriobacteriales</taxon>
        <taxon>Atopobiaceae</taxon>
        <taxon>Olsenella</taxon>
    </lineage>
</organism>
<dbReference type="CDD" id="cd00887">
    <property type="entry name" value="MoeA"/>
    <property type="match status" value="1"/>
</dbReference>
<dbReference type="SUPFAM" id="SSF63882">
    <property type="entry name" value="MoeA N-terminal region -like"/>
    <property type="match status" value="1"/>
</dbReference>
<gene>
    <name evidence="9" type="ORF">HMPREF1316_2551</name>
</gene>
<comment type="catalytic activity">
    <reaction evidence="6">
        <text>adenylyl-molybdopterin + molybdate = Mo-molybdopterin + AMP + H(+)</text>
        <dbReference type="Rhea" id="RHEA:35047"/>
        <dbReference type="ChEBI" id="CHEBI:15378"/>
        <dbReference type="ChEBI" id="CHEBI:36264"/>
        <dbReference type="ChEBI" id="CHEBI:62727"/>
        <dbReference type="ChEBI" id="CHEBI:71302"/>
        <dbReference type="ChEBI" id="CHEBI:456215"/>
        <dbReference type="EC" id="2.10.1.1"/>
    </reaction>
</comment>
<sequence length="401" mass="41872">MTAIALEEAQGRLCALVQPLAQRETVGLDAAVGRVLARDYASTLDSPPFARSPLDGYALRAADSVGATRKTPVRLRVVEKVVAGHVPTCSILPGTVVRIMTGAPLPDGADCVLRQEDTDYGEDEVGIYGALRPHDNVIDRGEDFSAGMLVARAGERVDAGLSGVLAMAGIAEVEVYRRPRIAVVTTGDELVPLGEELRPGMVFDSNGQLLRGCLAELGLVPSLVTHASDDAPAVAALIDELCATQDLVVTTGGVSVGQRDIMHDVALGLGEEELFWRVALKPGSPAMAFSHGGAPVLCLSGNPFGAFVTWQLLARPLLATLTRDDTLRTGSCTATVVGGFPKASRQRRFVRARLEGGVATIPAANHSSGALFALRGCTCLIDIPAGTGPLVEGDAVRVVTL</sequence>
<keyword evidence="7" id="KW-0479">Metal-binding</keyword>
<dbReference type="InterPro" id="IPR036425">
    <property type="entry name" value="MoaB/Mog-like_dom_sf"/>
</dbReference>
<dbReference type="PANTHER" id="PTHR10192:SF5">
    <property type="entry name" value="GEPHYRIN"/>
    <property type="match status" value="1"/>
</dbReference>
<evidence type="ECO:0000259" key="8">
    <source>
        <dbReference type="SMART" id="SM00852"/>
    </source>
</evidence>
<evidence type="ECO:0000256" key="3">
    <source>
        <dbReference type="ARBA" id="ARBA00010763"/>
    </source>
</evidence>
<keyword evidence="7" id="KW-0808">Transferase</keyword>
<reference evidence="9 10" key="1">
    <citation type="submission" date="2013-08" db="EMBL/GenBank/DDBJ databases">
        <authorList>
            <person name="Durkin A.S."/>
            <person name="Haft D.R."/>
            <person name="McCorrison J."/>
            <person name="Torralba M."/>
            <person name="Gillis M."/>
            <person name="Haft D.H."/>
            <person name="Methe B."/>
            <person name="Sutton G."/>
            <person name="Nelson K.E."/>
        </authorList>
    </citation>
    <scope>NUCLEOTIDE SEQUENCE [LARGE SCALE GENOMIC DNA]</scope>
    <source>
        <strain evidence="9 10">F0195</strain>
    </source>
</reference>
<dbReference type="AlphaFoldDB" id="U2TXA2"/>
<evidence type="ECO:0000256" key="6">
    <source>
        <dbReference type="ARBA" id="ARBA00047317"/>
    </source>
</evidence>
<dbReference type="Pfam" id="PF00994">
    <property type="entry name" value="MoCF_biosynth"/>
    <property type="match status" value="1"/>
</dbReference>
<dbReference type="PATRIC" id="fig|1125712.3.peg.37"/>
<dbReference type="EMBL" id="AWEZ01000002">
    <property type="protein sequence ID" value="ERL10920.1"/>
    <property type="molecule type" value="Genomic_DNA"/>
</dbReference>
<keyword evidence="4 7" id="KW-0500">Molybdenum</keyword>
<dbReference type="Gene3D" id="2.170.190.11">
    <property type="entry name" value="Molybdopterin biosynthesis moea protein, domain 3"/>
    <property type="match status" value="1"/>
</dbReference>
<dbReference type="InterPro" id="IPR005111">
    <property type="entry name" value="MoeA_C_domain_IV"/>
</dbReference>
<dbReference type="SUPFAM" id="SSF53218">
    <property type="entry name" value="Molybdenum cofactor biosynthesis proteins"/>
    <property type="match status" value="1"/>
</dbReference>
<dbReference type="EC" id="2.10.1.1" evidence="7"/>
<dbReference type="GO" id="GO:0061599">
    <property type="term" value="F:molybdopterin molybdotransferase activity"/>
    <property type="evidence" value="ECO:0007669"/>
    <property type="project" value="UniProtKB-UniRule"/>
</dbReference>
<dbReference type="NCBIfam" id="TIGR00177">
    <property type="entry name" value="molyb_syn"/>
    <property type="match status" value="1"/>
</dbReference>
<dbReference type="Gene3D" id="2.40.340.10">
    <property type="entry name" value="MoeA, C-terminal, domain IV"/>
    <property type="match status" value="1"/>
</dbReference>
<dbReference type="Pfam" id="PF03454">
    <property type="entry name" value="MoeA_C"/>
    <property type="match status" value="1"/>
</dbReference>
<comment type="caution">
    <text evidence="9">The sequence shown here is derived from an EMBL/GenBank/DDBJ whole genome shotgun (WGS) entry which is preliminary data.</text>
</comment>
<evidence type="ECO:0000256" key="4">
    <source>
        <dbReference type="ARBA" id="ARBA00022505"/>
    </source>
</evidence>
<dbReference type="RefSeq" id="WP_021724857.1">
    <property type="nucleotide sequence ID" value="NZ_AWEZ01000002.1"/>
</dbReference>
<keyword evidence="5 7" id="KW-0501">Molybdenum cofactor biosynthesis</keyword>
<dbReference type="GO" id="GO:0046872">
    <property type="term" value="F:metal ion binding"/>
    <property type="evidence" value="ECO:0007669"/>
    <property type="project" value="UniProtKB-UniRule"/>
</dbReference>
<evidence type="ECO:0000256" key="1">
    <source>
        <dbReference type="ARBA" id="ARBA00002901"/>
    </source>
</evidence>
<keyword evidence="10" id="KW-1185">Reference proteome</keyword>
<dbReference type="SMART" id="SM00852">
    <property type="entry name" value="MoCF_biosynth"/>
    <property type="match status" value="1"/>
</dbReference>
<dbReference type="InterPro" id="IPR036688">
    <property type="entry name" value="MoeA_C_domain_IV_sf"/>
</dbReference>
<dbReference type="GO" id="GO:0006777">
    <property type="term" value="P:Mo-molybdopterin cofactor biosynthetic process"/>
    <property type="evidence" value="ECO:0007669"/>
    <property type="project" value="UniProtKB-UniRule"/>
</dbReference>
<dbReference type="Proteomes" id="UP000016638">
    <property type="component" value="Unassembled WGS sequence"/>
</dbReference>
<accession>U2TXA2</accession>
<dbReference type="FunFam" id="2.170.190.11:FF:000001">
    <property type="entry name" value="Molybdopterin molybdenumtransferase"/>
    <property type="match status" value="1"/>
</dbReference>
<evidence type="ECO:0000256" key="7">
    <source>
        <dbReference type="RuleBase" id="RU365090"/>
    </source>
</evidence>
<dbReference type="Gene3D" id="3.90.105.10">
    <property type="entry name" value="Molybdopterin biosynthesis moea protein, domain 2"/>
    <property type="match status" value="1"/>
</dbReference>
<dbReference type="NCBIfam" id="NF045515">
    <property type="entry name" value="Glp_gephyrin"/>
    <property type="match status" value="1"/>
</dbReference>
<keyword evidence="7" id="KW-0460">Magnesium</keyword>
<dbReference type="STRING" id="1125712.HMPREF1316_2551"/>
<dbReference type="eggNOG" id="COG0303">
    <property type="taxonomic scope" value="Bacteria"/>
</dbReference>
<dbReference type="UniPathway" id="UPA00344"/>
<dbReference type="Gene3D" id="3.40.980.10">
    <property type="entry name" value="MoaB/Mog-like domain"/>
    <property type="match status" value="1"/>
</dbReference>
<comment type="cofactor">
    <cofactor evidence="7">
        <name>Mg(2+)</name>
        <dbReference type="ChEBI" id="CHEBI:18420"/>
    </cofactor>
</comment>
<name>U2TXA2_9ACTN</name>
<evidence type="ECO:0000256" key="5">
    <source>
        <dbReference type="ARBA" id="ARBA00023150"/>
    </source>
</evidence>
<dbReference type="InterPro" id="IPR036135">
    <property type="entry name" value="MoeA_linker/N_sf"/>
</dbReference>
<evidence type="ECO:0000313" key="9">
    <source>
        <dbReference type="EMBL" id="ERL10920.1"/>
    </source>
</evidence>